<proteinExistence type="predicted"/>
<dbReference type="PRINTS" id="PR00625">
    <property type="entry name" value="JDOMAIN"/>
</dbReference>
<dbReference type="CDD" id="cd06257">
    <property type="entry name" value="DnaJ"/>
    <property type="match status" value="1"/>
</dbReference>
<dbReference type="Gene3D" id="1.10.287.110">
    <property type="entry name" value="DnaJ domain"/>
    <property type="match status" value="1"/>
</dbReference>
<evidence type="ECO:0000313" key="4">
    <source>
        <dbReference type="EMBL" id="MFC3105169.1"/>
    </source>
</evidence>
<dbReference type="RefSeq" id="WP_380690729.1">
    <property type="nucleotide sequence ID" value="NZ_JBHRSS010000007.1"/>
</dbReference>
<feature type="compositionally biased region" description="Gly residues" evidence="2">
    <location>
        <begin position="85"/>
        <end position="97"/>
    </location>
</feature>
<dbReference type="Pfam" id="PF01556">
    <property type="entry name" value="DnaJ_C"/>
    <property type="match status" value="1"/>
</dbReference>
<keyword evidence="5" id="KW-1185">Reference proteome</keyword>
<evidence type="ECO:0000259" key="3">
    <source>
        <dbReference type="PROSITE" id="PS50076"/>
    </source>
</evidence>
<evidence type="ECO:0000256" key="1">
    <source>
        <dbReference type="ARBA" id="ARBA00023186"/>
    </source>
</evidence>
<name>A0ABV7ER40_9GAMM</name>
<dbReference type="InterPro" id="IPR002939">
    <property type="entry name" value="DnaJ_C"/>
</dbReference>
<accession>A0ABV7ER40</accession>
<dbReference type="InterPro" id="IPR008971">
    <property type="entry name" value="HSP40/DnaJ_pept-bd"/>
</dbReference>
<feature type="region of interest" description="Disordered" evidence="2">
    <location>
        <begin position="60"/>
        <end position="97"/>
    </location>
</feature>
<sequence>MEYKDYYKTLGVARDASADEIKRAYRKLARKYHPDVSKEAGAEDRFKDVGEAYEVLGDPEKRAAYDQIPPGGARPGPGPRPGAASAGGQGFDFHGGGFTGADASDFSDFFESMFGRGGPHAGPGPAMRGQDHTARVELDLEDAFTGGVRTVTMRAPERGPDGRMVNRERSLKVTIPKGVRAGQQLRLSGQGTPGVGGGPAGDLYLEIGFRPHRFFRVDDSDLIVDLPVAPWEAALGATVKAPTPAGPVDLKIPANSNGGRRLRLKGRGMPGKQAGDLYVVLRIMLPPAEDDDARKLYEQMAERMNFNPRAALGV</sequence>
<gene>
    <name evidence="4" type="ORF">ACFOSU_14905</name>
</gene>
<organism evidence="4 5">
    <name type="scientific">Salinisphaera aquimarina</name>
    <dbReference type="NCBI Taxonomy" id="2094031"/>
    <lineage>
        <taxon>Bacteria</taxon>
        <taxon>Pseudomonadati</taxon>
        <taxon>Pseudomonadota</taxon>
        <taxon>Gammaproteobacteria</taxon>
        <taxon>Salinisphaerales</taxon>
        <taxon>Salinisphaeraceae</taxon>
        <taxon>Salinisphaera</taxon>
    </lineage>
</organism>
<dbReference type="PROSITE" id="PS00636">
    <property type="entry name" value="DNAJ_1"/>
    <property type="match status" value="1"/>
</dbReference>
<dbReference type="CDD" id="cd10747">
    <property type="entry name" value="DnaJ_C"/>
    <property type="match status" value="1"/>
</dbReference>
<dbReference type="SUPFAM" id="SSF49493">
    <property type="entry name" value="HSP40/DnaJ peptide-binding domain"/>
    <property type="match status" value="2"/>
</dbReference>
<evidence type="ECO:0000313" key="5">
    <source>
        <dbReference type="Proteomes" id="UP001595462"/>
    </source>
</evidence>
<dbReference type="SUPFAM" id="SSF46565">
    <property type="entry name" value="Chaperone J-domain"/>
    <property type="match status" value="1"/>
</dbReference>
<dbReference type="PANTHER" id="PTHR43096">
    <property type="entry name" value="DNAJ HOMOLOG 1, MITOCHONDRIAL-RELATED"/>
    <property type="match status" value="1"/>
</dbReference>
<reference evidence="5" key="1">
    <citation type="journal article" date="2019" name="Int. J. Syst. Evol. Microbiol.">
        <title>The Global Catalogue of Microorganisms (GCM) 10K type strain sequencing project: providing services to taxonomists for standard genome sequencing and annotation.</title>
        <authorList>
            <consortium name="The Broad Institute Genomics Platform"/>
            <consortium name="The Broad Institute Genome Sequencing Center for Infectious Disease"/>
            <person name="Wu L."/>
            <person name="Ma J."/>
        </authorList>
    </citation>
    <scope>NUCLEOTIDE SEQUENCE [LARGE SCALE GENOMIC DNA]</scope>
    <source>
        <strain evidence="5">KCTC 52640</strain>
    </source>
</reference>
<protein>
    <submittedName>
        <fullName evidence="4">DnaJ C-terminal domain-containing protein</fullName>
    </submittedName>
</protein>
<comment type="caution">
    <text evidence="4">The sequence shown here is derived from an EMBL/GenBank/DDBJ whole genome shotgun (WGS) entry which is preliminary data.</text>
</comment>
<feature type="domain" description="J" evidence="3">
    <location>
        <begin position="5"/>
        <end position="69"/>
    </location>
</feature>
<dbReference type="PROSITE" id="PS50076">
    <property type="entry name" value="DNAJ_2"/>
    <property type="match status" value="1"/>
</dbReference>
<dbReference type="PANTHER" id="PTHR43096:SF52">
    <property type="entry name" value="DNAJ HOMOLOG 1, MITOCHONDRIAL-RELATED"/>
    <property type="match status" value="1"/>
</dbReference>
<dbReference type="Pfam" id="PF00226">
    <property type="entry name" value="DnaJ"/>
    <property type="match status" value="1"/>
</dbReference>
<dbReference type="InterPro" id="IPR001623">
    <property type="entry name" value="DnaJ_domain"/>
</dbReference>
<evidence type="ECO:0000256" key="2">
    <source>
        <dbReference type="SAM" id="MobiDB-lite"/>
    </source>
</evidence>
<dbReference type="Proteomes" id="UP001595462">
    <property type="component" value="Unassembled WGS sequence"/>
</dbReference>
<keyword evidence="1" id="KW-0143">Chaperone</keyword>
<dbReference type="Gene3D" id="2.60.260.20">
    <property type="entry name" value="Urease metallochaperone UreE, N-terminal domain"/>
    <property type="match status" value="2"/>
</dbReference>
<dbReference type="SMART" id="SM00271">
    <property type="entry name" value="DnaJ"/>
    <property type="match status" value="1"/>
</dbReference>
<dbReference type="EMBL" id="JBHRSS010000007">
    <property type="protein sequence ID" value="MFC3105169.1"/>
    <property type="molecule type" value="Genomic_DNA"/>
</dbReference>
<dbReference type="InterPro" id="IPR018253">
    <property type="entry name" value="DnaJ_domain_CS"/>
</dbReference>
<dbReference type="InterPro" id="IPR036869">
    <property type="entry name" value="J_dom_sf"/>
</dbReference>